<reference evidence="1" key="1">
    <citation type="journal article" date="2019" name="bioRxiv">
        <title>The Genome of the Zebra Mussel, Dreissena polymorpha: A Resource for Invasive Species Research.</title>
        <authorList>
            <person name="McCartney M.A."/>
            <person name="Auch B."/>
            <person name="Kono T."/>
            <person name="Mallez S."/>
            <person name="Zhang Y."/>
            <person name="Obille A."/>
            <person name="Becker A."/>
            <person name="Abrahante J.E."/>
            <person name="Garbe J."/>
            <person name="Badalamenti J.P."/>
            <person name="Herman A."/>
            <person name="Mangelson H."/>
            <person name="Liachko I."/>
            <person name="Sullivan S."/>
            <person name="Sone E.D."/>
            <person name="Koren S."/>
            <person name="Silverstein K.A.T."/>
            <person name="Beckman K.B."/>
            <person name="Gohl D.M."/>
        </authorList>
    </citation>
    <scope>NUCLEOTIDE SEQUENCE</scope>
    <source>
        <strain evidence="1">Duluth1</strain>
        <tissue evidence="1">Whole animal</tissue>
    </source>
</reference>
<proteinExistence type="predicted"/>
<keyword evidence="2" id="KW-1185">Reference proteome</keyword>
<dbReference type="Proteomes" id="UP000828390">
    <property type="component" value="Unassembled WGS sequence"/>
</dbReference>
<protein>
    <submittedName>
        <fullName evidence="1">Uncharacterized protein</fullName>
    </submittedName>
</protein>
<evidence type="ECO:0000313" key="1">
    <source>
        <dbReference type="EMBL" id="KAH3891599.1"/>
    </source>
</evidence>
<name>A0A9D4S3V6_DREPO</name>
<organism evidence="1 2">
    <name type="scientific">Dreissena polymorpha</name>
    <name type="common">Zebra mussel</name>
    <name type="synonym">Mytilus polymorpha</name>
    <dbReference type="NCBI Taxonomy" id="45954"/>
    <lineage>
        <taxon>Eukaryota</taxon>
        <taxon>Metazoa</taxon>
        <taxon>Spiralia</taxon>
        <taxon>Lophotrochozoa</taxon>
        <taxon>Mollusca</taxon>
        <taxon>Bivalvia</taxon>
        <taxon>Autobranchia</taxon>
        <taxon>Heteroconchia</taxon>
        <taxon>Euheterodonta</taxon>
        <taxon>Imparidentia</taxon>
        <taxon>Neoheterodontei</taxon>
        <taxon>Myida</taxon>
        <taxon>Dreissenoidea</taxon>
        <taxon>Dreissenidae</taxon>
        <taxon>Dreissena</taxon>
    </lineage>
</organism>
<dbReference type="AlphaFoldDB" id="A0A9D4S3V6"/>
<evidence type="ECO:0000313" key="2">
    <source>
        <dbReference type="Proteomes" id="UP000828390"/>
    </source>
</evidence>
<reference evidence="1" key="2">
    <citation type="submission" date="2020-11" db="EMBL/GenBank/DDBJ databases">
        <authorList>
            <person name="McCartney M.A."/>
            <person name="Auch B."/>
            <person name="Kono T."/>
            <person name="Mallez S."/>
            <person name="Becker A."/>
            <person name="Gohl D.M."/>
            <person name="Silverstein K.A.T."/>
            <person name="Koren S."/>
            <person name="Bechman K.B."/>
            <person name="Herman A."/>
            <person name="Abrahante J.E."/>
            <person name="Garbe J."/>
        </authorList>
    </citation>
    <scope>NUCLEOTIDE SEQUENCE</scope>
    <source>
        <strain evidence="1">Duluth1</strain>
        <tissue evidence="1">Whole animal</tissue>
    </source>
</reference>
<comment type="caution">
    <text evidence="1">The sequence shown here is derived from an EMBL/GenBank/DDBJ whole genome shotgun (WGS) entry which is preliminary data.</text>
</comment>
<sequence length="76" mass="8226">MCQYINMFLDQYSCEQSGENLVDQASIGSELLVSLQRQSSVSSNSIQYCSSGQYGSTFSNIANGILSSHSVVNTMS</sequence>
<dbReference type="EMBL" id="JAIWYP010000001">
    <property type="protein sequence ID" value="KAH3891599.1"/>
    <property type="molecule type" value="Genomic_DNA"/>
</dbReference>
<accession>A0A9D4S3V6</accession>
<gene>
    <name evidence="1" type="ORF">DPMN_015703</name>
</gene>